<name>A0A8B3CM14_9LEPT</name>
<dbReference type="PROSITE" id="PS50943">
    <property type="entry name" value="HTH_CROC1"/>
    <property type="match status" value="1"/>
</dbReference>
<reference evidence="3" key="1">
    <citation type="submission" date="2018-05" db="EMBL/GenBank/DDBJ databases">
        <title>Leptospira yasudae sp. nov. and Leptospira stimsonii sp. nov., two pathogenic species of the genus Leptospira isolated from environmental sources.</title>
        <authorList>
            <person name="Casanovas-Massana A."/>
            <person name="Hamond C."/>
            <person name="Santos L.A."/>
            <person name="Hacker K.P."/>
            <person name="Balassiano I."/>
            <person name="Medeiros M.A."/>
            <person name="Reis M.G."/>
            <person name="Ko A.I."/>
            <person name="Wunder E.A."/>
        </authorList>
    </citation>
    <scope>NUCLEOTIDE SEQUENCE [LARGE SCALE GENOMIC DNA]</scope>
    <source>
        <strain evidence="3">AMB6-RJ</strain>
    </source>
</reference>
<accession>A0A8B3CM14</accession>
<organism evidence="2 3">
    <name type="scientific">Leptospira stimsonii</name>
    <dbReference type="NCBI Taxonomy" id="2202203"/>
    <lineage>
        <taxon>Bacteria</taxon>
        <taxon>Pseudomonadati</taxon>
        <taxon>Spirochaetota</taxon>
        <taxon>Spirochaetia</taxon>
        <taxon>Leptospirales</taxon>
        <taxon>Leptospiraceae</taxon>
        <taxon>Leptospira</taxon>
    </lineage>
</organism>
<sequence>MTEPEALKRLKLVFEYLKKEHNLNQANVAKAFGVGDSALTRIRTGENSLTNRVLIQFETIYGISANWILKGEGEMMLPSLESRMDEDQKFLKMIDSRTGFREIIKTLSKLSDKNLLVIKSLAENLDPDQK</sequence>
<dbReference type="InterPro" id="IPR001387">
    <property type="entry name" value="Cro/C1-type_HTH"/>
</dbReference>
<evidence type="ECO:0000313" key="3">
    <source>
        <dbReference type="Proteomes" id="UP000266669"/>
    </source>
</evidence>
<gene>
    <name evidence="2" type="ORF">DLM78_22580</name>
</gene>
<evidence type="ECO:0000313" key="2">
    <source>
        <dbReference type="EMBL" id="RHX83307.1"/>
    </source>
</evidence>
<dbReference type="AlphaFoldDB" id="A0A8B3CM14"/>
<comment type="caution">
    <text evidence="2">The sequence shown here is derived from an EMBL/GenBank/DDBJ whole genome shotgun (WGS) entry which is preliminary data.</text>
</comment>
<proteinExistence type="predicted"/>
<feature type="domain" description="HTH cro/C1-type" evidence="1">
    <location>
        <begin position="14"/>
        <end position="68"/>
    </location>
</feature>
<dbReference type="SMART" id="SM00530">
    <property type="entry name" value="HTH_XRE"/>
    <property type="match status" value="1"/>
</dbReference>
<dbReference type="Pfam" id="PF01381">
    <property type="entry name" value="HTH_3"/>
    <property type="match status" value="1"/>
</dbReference>
<dbReference type="Gene3D" id="1.10.260.40">
    <property type="entry name" value="lambda repressor-like DNA-binding domains"/>
    <property type="match status" value="1"/>
</dbReference>
<dbReference type="Proteomes" id="UP000266669">
    <property type="component" value="Unassembled WGS sequence"/>
</dbReference>
<dbReference type="GO" id="GO:0003677">
    <property type="term" value="F:DNA binding"/>
    <property type="evidence" value="ECO:0007669"/>
    <property type="project" value="InterPro"/>
</dbReference>
<dbReference type="EMBL" id="QHCS01000010">
    <property type="protein sequence ID" value="RHX83307.1"/>
    <property type="molecule type" value="Genomic_DNA"/>
</dbReference>
<dbReference type="InterPro" id="IPR010982">
    <property type="entry name" value="Lambda_DNA-bd_dom_sf"/>
</dbReference>
<dbReference type="SUPFAM" id="SSF47413">
    <property type="entry name" value="lambda repressor-like DNA-binding domains"/>
    <property type="match status" value="1"/>
</dbReference>
<evidence type="ECO:0000259" key="1">
    <source>
        <dbReference type="PROSITE" id="PS50943"/>
    </source>
</evidence>
<protein>
    <submittedName>
        <fullName evidence="2">Transcriptional regulator</fullName>
    </submittedName>
</protein>